<comment type="subcellular location">
    <subcellularLocation>
        <location evidence="1 7">Cell membrane</location>
        <topology evidence="1 7">Multi-pass membrane protein</topology>
    </subcellularLocation>
</comment>
<accession>A0A1I5AG11</accession>
<dbReference type="FunFam" id="1.10.3730.20:FF:000001">
    <property type="entry name" value="Quaternary ammonium compound resistance transporter SugE"/>
    <property type="match status" value="1"/>
</dbReference>
<dbReference type="PANTHER" id="PTHR30561">
    <property type="entry name" value="SMR FAMILY PROTON-DEPENDENT DRUG EFFLUX TRANSPORTER SUGE"/>
    <property type="match status" value="1"/>
</dbReference>
<evidence type="ECO:0000256" key="1">
    <source>
        <dbReference type="ARBA" id="ARBA00004651"/>
    </source>
</evidence>
<keyword evidence="2" id="KW-0813">Transport</keyword>
<evidence type="ECO:0000256" key="6">
    <source>
        <dbReference type="ARBA" id="ARBA00023136"/>
    </source>
</evidence>
<feature type="transmembrane region" description="Helical" evidence="8">
    <location>
        <begin position="84"/>
        <end position="103"/>
    </location>
</feature>
<dbReference type="RefSeq" id="WP_090710056.1">
    <property type="nucleotide sequence ID" value="NZ_FOVM01000003.1"/>
</dbReference>
<dbReference type="GO" id="GO:0022857">
    <property type="term" value="F:transmembrane transporter activity"/>
    <property type="evidence" value="ECO:0007669"/>
    <property type="project" value="InterPro"/>
</dbReference>
<keyword evidence="3" id="KW-1003">Cell membrane</keyword>
<dbReference type="InterPro" id="IPR037185">
    <property type="entry name" value="EmrE-like"/>
</dbReference>
<sequence length="106" mass="11068">MTWILLGLAIAAEVVATAVLPRTEGFRRLAPSIAVASLYVVAFYFLAQTLRTLELGITYALWAGIGTAAIALIGILYFQESASMKKIGGILCIVAGVVVLNLGGVA</sequence>
<dbReference type="Proteomes" id="UP000198867">
    <property type="component" value="Unassembled WGS sequence"/>
</dbReference>
<keyword evidence="6 8" id="KW-0472">Membrane</keyword>
<keyword evidence="4 7" id="KW-0812">Transmembrane</keyword>
<organism evidence="9 10">
    <name type="scientific">Mycetocola miduiensis</name>
    <dbReference type="NCBI Taxonomy" id="995034"/>
    <lineage>
        <taxon>Bacteria</taxon>
        <taxon>Bacillati</taxon>
        <taxon>Actinomycetota</taxon>
        <taxon>Actinomycetes</taxon>
        <taxon>Micrococcales</taxon>
        <taxon>Microbacteriaceae</taxon>
        <taxon>Mycetocola</taxon>
    </lineage>
</organism>
<evidence type="ECO:0000313" key="9">
    <source>
        <dbReference type="EMBL" id="SFN61332.1"/>
    </source>
</evidence>
<gene>
    <name evidence="9" type="ORF">SAMN05216219_1430</name>
</gene>
<keyword evidence="5 8" id="KW-1133">Transmembrane helix</keyword>
<dbReference type="InterPro" id="IPR000390">
    <property type="entry name" value="Small_drug/metabolite_transptr"/>
</dbReference>
<feature type="transmembrane region" description="Helical" evidence="8">
    <location>
        <begin position="26"/>
        <end position="47"/>
    </location>
</feature>
<comment type="similarity">
    <text evidence="7">Belongs to the drug/metabolite transporter (DMT) superfamily. Small multidrug resistance (SMR) (TC 2.A.7.1) family.</text>
</comment>
<dbReference type="SUPFAM" id="SSF103481">
    <property type="entry name" value="Multidrug resistance efflux transporter EmrE"/>
    <property type="match status" value="1"/>
</dbReference>
<dbReference type="AlphaFoldDB" id="A0A1I5AG11"/>
<evidence type="ECO:0000256" key="3">
    <source>
        <dbReference type="ARBA" id="ARBA00022475"/>
    </source>
</evidence>
<dbReference type="OrthoDB" id="21828at2"/>
<reference evidence="10" key="1">
    <citation type="submission" date="2016-10" db="EMBL/GenBank/DDBJ databases">
        <authorList>
            <person name="Varghese N."/>
            <person name="Submissions S."/>
        </authorList>
    </citation>
    <scope>NUCLEOTIDE SEQUENCE [LARGE SCALE GENOMIC DNA]</scope>
    <source>
        <strain evidence="10">CGMCC 1.11101</strain>
    </source>
</reference>
<feature type="transmembrane region" description="Helical" evidence="8">
    <location>
        <begin position="59"/>
        <end position="78"/>
    </location>
</feature>
<evidence type="ECO:0000256" key="2">
    <source>
        <dbReference type="ARBA" id="ARBA00022448"/>
    </source>
</evidence>
<dbReference type="Gene3D" id="1.10.3730.20">
    <property type="match status" value="1"/>
</dbReference>
<dbReference type="PANTHER" id="PTHR30561:SF1">
    <property type="entry name" value="MULTIDRUG TRANSPORTER EMRE"/>
    <property type="match status" value="1"/>
</dbReference>
<keyword evidence="10" id="KW-1185">Reference proteome</keyword>
<dbReference type="EMBL" id="FOVM01000003">
    <property type="protein sequence ID" value="SFN61332.1"/>
    <property type="molecule type" value="Genomic_DNA"/>
</dbReference>
<dbReference type="STRING" id="995034.SAMN05216219_1430"/>
<dbReference type="Pfam" id="PF00893">
    <property type="entry name" value="Multi_Drug_Res"/>
    <property type="match status" value="1"/>
</dbReference>
<proteinExistence type="inferred from homology"/>
<dbReference type="GO" id="GO:0005886">
    <property type="term" value="C:plasma membrane"/>
    <property type="evidence" value="ECO:0007669"/>
    <property type="project" value="UniProtKB-SubCell"/>
</dbReference>
<evidence type="ECO:0000256" key="8">
    <source>
        <dbReference type="SAM" id="Phobius"/>
    </source>
</evidence>
<protein>
    <submittedName>
        <fullName evidence="9">Small multidrug resistance pump</fullName>
    </submittedName>
</protein>
<evidence type="ECO:0000313" key="10">
    <source>
        <dbReference type="Proteomes" id="UP000198867"/>
    </source>
</evidence>
<evidence type="ECO:0000256" key="5">
    <source>
        <dbReference type="ARBA" id="ARBA00022989"/>
    </source>
</evidence>
<name>A0A1I5AG11_9MICO</name>
<evidence type="ECO:0000256" key="4">
    <source>
        <dbReference type="ARBA" id="ARBA00022692"/>
    </source>
</evidence>
<dbReference type="InterPro" id="IPR045324">
    <property type="entry name" value="Small_multidrug_res"/>
</dbReference>
<evidence type="ECO:0000256" key="7">
    <source>
        <dbReference type="RuleBase" id="RU003942"/>
    </source>
</evidence>